<evidence type="ECO:0000256" key="12">
    <source>
        <dbReference type="PIRSR" id="PIRSR600269-50"/>
    </source>
</evidence>
<dbReference type="InterPro" id="IPR015802">
    <property type="entry name" value="Cu_amine_oxidase_N3"/>
</dbReference>
<evidence type="ECO:0000256" key="6">
    <source>
        <dbReference type="ARBA" id="ARBA00022723"/>
    </source>
</evidence>
<evidence type="ECO:0000256" key="11">
    <source>
        <dbReference type="ARBA" id="ARBA00048032"/>
    </source>
</evidence>
<feature type="modified residue" description="2',4',5'-topaquinone" evidence="13">
    <location>
        <position position="444"/>
    </location>
</feature>
<comment type="caution">
    <text evidence="18">The sequence shown here is derived from an EMBL/GenBank/DDBJ whole genome shotgun (WGS) entry which is preliminary data.</text>
</comment>
<comment type="PTM">
    <text evidence="13 14">Topaquinone (TPQ) is generated by copper-dependent autoxidation of a specific tyrosyl residue.</text>
</comment>
<evidence type="ECO:0000256" key="8">
    <source>
        <dbReference type="ARBA" id="ARBA00023002"/>
    </source>
</evidence>
<feature type="region of interest" description="Disordered" evidence="15">
    <location>
        <begin position="614"/>
        <end position="638"/>
    </location>
</feature>
<proteinExistence type="inferred from homology"/>
<dbReference type="Pfam" id="PF01179">
    <property type="entry name" value="Cu_amine_oxid"/>
    <property type="match status" value="1"/>
</dbReference>
<gene>
    <name evidence="18" type="ORF">CTheo_1670</name>
</gene>
<comment type="cofactor">
    <cofactor evidence="14">
        <name>Cu cation</name>
        <dbReference type="ChEBI" id="CHEBI:23378"/>
    </cofactor>
    <text evidence="14">Contains 1 topaquinone per subunit.</text>
</comment>
<keyword evidence="10" id="KW-0464">Manganese</keyword>
<evidence type="ECO:0000256" key="13">
    <source>
        <dbReference type="PIRSR" id="PIRSR600269-51"/>
    </source>
</evidence>
<reference evidence="18 19" key="1">
    <citation type="journal article" date="2019" name="Fungal Biol. Biotechnol.">
        <title>Draft genome sequence of fastidious pathogen Ceratobasidium theobromae, which causes vascular-streak dieback in Theobroma cacao.</title>
        <authorList>
            <person name="Ali S.S."/>
            <person name="Asman A."/>
            <person name="Shao J."/>
            <person name="Firmansyah A.P."/>
            <person name="Susilo A.W."/>
            <person name="Rosmana A."/>
            <person name="McMahon P."/>
            <person name="Junaid M."/>
            <person name="Guest D."/>
            <person name="Kheng T.Y."/>
            <person name="Meinhardt L.W."/>
            <person name="Bailey B.A."/>
        </authorList>
    </citation>
    <scope>NUCLEOTIDE SEQUENCE [LARGE SCALE GENOMIC DNA]</scope>
    <source>
        <strain evidence="18 19">CT2</strain>
    </source>
</reference>
<comment type="cofactor">
    <cofactor evidence="3">
        <name>Zn(2+)</name>
        <dbReference type="ChEBI" id="CHEBI:29105"/>
    </cofactor>
</comment>
<name>A0A5N5QSX9_9AGAM</name>
<comment type="cofactor">
    <cofactor evidence="1">
        <name>Cu cation</name>
        <dbReference type="ChEBI" id="CHEBI:23378"/>
    </cofactor>
</comment>
<feature type="active site" description="Proton acceptor" evidence="12">
    <location>
        <position position="359"/>
    </location>
</feature>
<keyword evidence="8 14" id="KW-0560">Oxidoreductase</keyword>
<organism evidence="18 19">
    <name type="scientific">Ceratobasidium theobromae</name>
    <dbReference type="NCBI Taxonomy" id="1582974"/>
    <lineage>
        <taxon>Eukaryota</taxon>
        <taxon>Fungi</taxon>
        <taxon>Dikarya</taxon>
        <taxon>Basidiomycota</taxon>
        <taxon>Agaricomycotina</taxon>
        <taxon>Agaricomycetes</taxon>
        <taxon>Cantharellales</taxon>
        <taxon>Ceratobasidiaceae</taxon>
        <taxon>Ceratobasidium</taxon>
    </lineage>
</organism>
<feature type="domain" description="Copper amine oxidase N3-terminal" evidence="17">
    <location>
        <begin position="133"/>
        <end position="224"/>
    </location>
</feature>
<dbReference type="InterPro" id="IPR049947">
    <property type="entry name" value="Cu_Am_Ox_Cu-bd"/>
</dbReference>
<dbReference type="InterPro" id="IPR016182">
    <property type="entry name" value="Cu_amine_oxidase_N-reg"/>
</dbReference>
<evidence type="ECO:0000256" key="10">
    <source>
        <dbReference type="ARBA" id="ARBA00023211"/>
    </source>
</evidence>
<dbReference type="GO" id="GO:0048038">
    <property type="term" value="F:quinone binding"/>
    <property type="evidence" value="ECO:0007669"/>
    <property type="project" value="InterPro"/>
</dbReference>
<sequence length="744" mass="82172">MAPIPAESAPVVPANPPHAKVTSSAHPFDPLNADEITSVSSAARQYVATQTPIKAFKFLGAEVVLPPKRDVLANLSIRTVPGAEPEPYVEITRKVDADIVDLVTGRAWIIHLSRKEEIWVVDSAEQLAEGVMPQLSAEELIEAEEIVRGDERVRKLAADIGVAPDQIFADGWSLGYDDRFPEKLRLQQCLMFARFEKDENQYAHPLDFIPIIDSNAKKVIHIDFPSHPTSSAHTSKLDYSTKPPSLDSPSDRERIPPPKMKHEYLPDHIDTSNVQREPLKPLHVLQPEGVSFKMTGNILEWQQWKMHIGFTAREGVVIGTVTYNDAGEIRPVFYRISCAEMVVPYGSPDHPHPRKFAFDVGEYGMGVQANELSLGCDCLGTIHYLPGHFIGHNGNPVVIKNAICIHEEDAGILWKHTDFRPGGRSHSVRSRKLVVSMICTVANYEYAFYWNFYLDGTVELETRLTGILNVYTLAEGEKATFGTQVAPRINAHYHQHLFSIRVDPMIDGVNNTLIESDIHPYPHPTGSAKNYAGNGFISVDNHITTASGRDYSHETDRRWRIANTSKTHYASGLPVAYSLGIGGATRGLLAQQDSWVRRRAAFAEKALWVVPSDETSSGGRKWPAGRHVPQTKNQPQDSVTAWCKTGDSVENKDIVLFLTVGVNHVPRPEDWPVMPSEHLRIVFKPIGFFKANPALDVKAPADERSRNAFPTGDIGTGAVVLGHTNGEHANGNGAVEAPASCGCN</sequence>
<dbReference type="Pfam" id="PF02728">
    <property type="entry name" value="Cu_amine_oxidN3"/>
    <property type="match status" value="1"/>
</dbReference>
<evidence type="ECO:0000256" key="2">
    <source>
        <dbReference type="ARBA" id="ARBA00001936"/>
    </source>
</evidence>
<evidence type="ECO:0000256" key="7">
    <source>
        <dbReference type="ARBA" id="ARBA00022772"/>
    </source>
</evidence>
<dbReference type="Gene3D" id="2.70.98.20">
    <property type="entry name" value="Copper amine oxidase, catalytic domain"/>
    <property type="match status" value="1"/>
</dbReference>
<feature type="region of interest" description="Disordered" evidence="15">
    <location>
        <begin position="1"/>
        <end position="28"/>
    </location>
</feature>
<dbReference type="GO" id="GO:0008131">
    <property type="term" value="F:primary methylamine oxidase activity"/>
    <property type="evidence" value="ECO:0007669"/>
    <property type="project" value="UniProtKB-EC"/>
</dbReference>
<evidence type="ECO:0000313" key="19">
    <source>
        <dbReference type="Proteomes" id="UP000383932"/>
    </source>
</evidence>
<evidence type="ECO:0000256" key="9">
    <source>
        <dbReference type="ARBA" id="ARBA00023008"/>
    </source>
</evidence>
<dbReference type="FunFam" id="2.70.98.20:FF:000006">
    <property type="entry name" value="Amine oxidase"/>
    <property type="match status" value="1"/>
</dbReference>
<keyword evidence="9 14" id="KW-0186">Copper</keyword>
<feature type="compositionally biased region" description="Polar residues" evidence="15">
    <location>
        <begin position="228"/>
        <end position="238"/>
    </location>
</feature>
<dbReference type="SUPFAM" id="SSF49998">
    <property type="entry name" value="Amine oxidase catalytic domain"/>
    <property type="match status" value="1"/>
</dbReference>
<dbReference type="EC" id="1.4.3.-" evidence="14"/>
<comment type="cofactor">
    <cofactor evidence="2">
        <name>Mn(2+)</name>
        <dbReference type="ChEBI" id="CHEBI:29035"/>
    </cofactor>
</comment>
<feature type="region of interest" description="Disordered" evidence="15">
    <location>
        <begin position="228"/>
        <end position="257"/>
    </location>
</feature>
<dbReference type="SUPFAM" id="SSF54416">
    <property type="entry name" value="Amine oxidase N-terminal region"/>
    <property type="match status" value="2"/>
</dbReference>
<comment type="similarity">
    <text evidence="4 14">Belongs to the copper/topaquinone oxidase family.</text>
</comment>
<keyword evidence="19" id="KW-1185">Reference proteome</keyword>
<evidence type="ECO:0000256" key="15">
    <source>
        <dbReference type="SAM" id="MobiDB-lite"/>
    </source>
</evidence>
<evidence type="ECO:0000259" key="16">
    <source>
        <dbReference type="Pfam" id="PF01179"/>
    </source>
</evidence>
<dbReference type="AlphaFoldDB" id="A0A5N5QSX9"/>
<dbReference type="PROSITE" id="PS01164">
    <property type="entry name" value="COPPER_AMINE_OXID_1"/>
    <property type="match status" value="1"/>
</dbReference>
<evidence type="ECO:0000256" key="4">
    <source>
        <dbReference type="ARBA" id="ARBA00007983"/>
    </source>
</evidence>
<evidence type="ECO:0000256" key="1">
    <source>
        <dbReference type="ARBA" id="ARBA00001935"/>
    </source>
</evidence>
<dbReference type="PANTHER" id="PTHR10638">
    <property type="entry name" value="COPPER AMINE OXIDASE"/>
    <property type="match status" value="1"/>
</dbReference>
<accession>A0A5N5QSX9</accession>
<protein>
    <recommendedName>
        <fullName evidence="14">Amine oxidase</fullName>
        <ecNumber evidence="14">1.4.3.-</ecNumber>
    </recommendedName>
</protein>
<keyword evidence="6 14" id="KW-0479">Metal-binding</keyword>
<dbReference type="InterPro" id="IPR036460">
    <property type="entry name" value="Cu_amine_oxidase_C_sf"/>
</dbReference>
<dbReference type="GO" id="GO:0009308">
    <property type="term" value="P:amine metabolic process"/>
    <property type="evidence" value="ECO:0007669"/>
    <property type="project" value="UniProtKB-UniRule"/>
</dbReference>
<dbReference type="GO" id="GO:0005507">
    <property type="term" value="F:copper ion binding"/>
    <property type="evidence" value="ECO:0007669"/>
    <property type="project" value="InterPro"/>
</dbReference>
<evidence type="ECO:0000313" key="18">
    <source>
        <dbReference type="EMBL" id="KAB5594855.1"/>
    </source>
</evidence>
<evidence type="ECO:0000259" key="17">
    <source>
        <dbReference type="Pfam" id="PF02728"/>
    </source>
</evidence>
<dbReference type="Proteomes" id="UP000383932">
    <property type="component" value="Unassembled WGS sequence"/>
</dbReference>
<dbReference type="InterPro" id="IPR049948">
    <property type="entry name" value="Cu_Am_ox_TPQ-bd"/>
</dbReference>
<dbReference type="OrthoDB" id="5379943at2759"/>
<dbReference type="PANTHER" id="PTHR10638:SF86">
    <property type="entry name" value="COPPER AMINE OXIDASE 1-RELATED"/>
    <property type="match status" value="1"/>
</dbReference>
<feature type="domain" description="Copper amine oxidase catalytic" evidence="16">
    <location>
        <begin position="282"/>
        <end position="695"/>
    </location>
</feature>
<dbReference type="EMBL" id="SSOP01000015">
    <property type="protein sequence ID" value="KAB5594855.1"/>
    <property type="molecule type" value="Genomic_DNA"/>
</dbReference>
<dbReference type="PROSITE" id="PS01165">
    <property type="entry name" value="COPPER_AMINE_OXID_2"/>
    <property type="match status" value="1"/>
</dbReference>
<evidence type="ECO:0000256" key="3">
    <source>
        <dbReference type="ARBA" id="ARBA00001947"/>
    </source>
</evidence>
<comment type="subunit">
    <text evidence="5">Homodimer.</text>
</comment>
<dbReference type="InterPro" id="IPR015798">
    <property type="entry name" value="Cu_amine_oxidase_C"/>
</dbReference>
<dbReference type="Gene3D" id="3.10.450.40">
    <property type="match status" value="2"/>
</dbReference>
<evidence type="ECO:0000256" key="5">
    <source>
        <dbReference type="ARBA" id="ARBA00011738"/>
    </source>
</evidence>
<keyword evidence="7 12" id="KW-0801">TPQ</keyword>
<dbReference type="InterPro" id="IPR000269">
    <property type="entry name" value="Cu_amine_oxidase"/>
</dbReference>
<comment type="catalytic activity">
    <reaction evidence="11">
        <text>a primary methyl amine + O2 + H2O = an aldehyde + H2O2 + NH4(+)</text>
        <dbReference type="Rhea" id="RHEA:16153"/>
        <dbReference type="ChEBI" id="CHEBI:15377"/>
        <dbReference type="ChEBI" id="CHEBI:15379"/>
        <dbReference type="ChEBI" id="CHEBI:16240"/>
        <dbReference type="ChEBI" id="CHEBI:17478"/>
        <dbReference type="ChEBI" id="CHEBI:28938"/>
        <dbReference type="ChEBI" id="CHEBI:228804"/>
        <dbReference type="EC" id="1.4.3.21"/>
    </reaction>
</comment>
<evidence type="ECO:0000256" key="14">
    <source>
        <dbReference type="RuleBase" id="RU000672"/>
    </source>
</evidence>
<feature type="active site" description="Schiff-base intermediate with substrate; via topaquinone" evidence="12">
    <location>
        <position position="444"/>
    </location>
</feature>